<comment type="subcellular location">
    <subcellularLocation>
        <location evidence="2 11">Cell membrane</location>
        <topology evidence="2 11">Peripheral membrane protein</topology>
    </subcellularLocation>
</comment>
<dbReference type="InterPro" id="IPR020546">
    <property type="entry name" value="ATP_synth_F1_dsu/esu_N"/>
</dbReference>
<evidence type="ECO:0000259" key="15">
    <source>
        <dbReference type="Pfam" id="PF02823"/>
    </source>
</evidence>
<reference evidence="16 17" key="1">
    <citation type="submission" date="2016-10" db="EMBL/GenBank/DDBJ databases">
        <authorList>
            <person name="de Groot N.N."/>
        </authorList>
    </citation>
    <scope>NUCLEOTIDE SEQUENCE [LARGE SCALE GENOMIC DNA]</scope>
    <source>
        <strain evidence="16 17">DSM 18978</strain>
    </source>
</reference>
<dbReference type="Pfam" id="PF02823">
    <property type="entry name" value="ATP-synt_DE_N"/>
    <property type="match status" value="1"/>
</dbReference>
<feature type="coiled-coil region" evidence="13">
    <location>
        <begin position="91"/>
        <end position="118"/>
    </location>
</feature>
<dbReference type="EMBL" id="FMUS01000019">
    <property type="protein sequence ID" value="SCY87358.1"/>
    <property type="molecule type" value="Genomic_DNA"/>
</dbReference>
<evidence type="ECO:0000313" key="17">
    <source>
        <dbReference type="Proteomes" id="UP000198636"/>
    </source>
</evidence>
<evidence type="ECO:0000256" key="3">
    <source>
        <dbReference type="ARBA" id="ARBA00005712"/>
    </source>
</evidence>
<dbReference type="GO" id="GO:0046933">
    <property type="term" value="F:proton-transporting ATP synthase activity, rotational mechanism"/>
    <property type="evidence" value="ECO:0007669"/>
    <property type="project" value="UniProtKB-UniRule"/>
</dbReference>
<dbReference type="PANTHER" id="PTHR13822:SF10">
    <property type="entry name" value="ATP SYNTHASE EPSILON CHAIN, CHLOROPLASTIC"/>
    <property type="match status" value="1"/>
</dbReference>
<keyword evidence="10 11" id="KW-0066">ATP synthesis</keyword>
<keyword evidence="17" id="KW-1185">Reference proteome</keyword>
<evidence type="ECO:0000259" key="14">
    <source>
        <dbReference type="Pfam" id="PF00401"/>
    </source>
</evidence>
<dbReference type="InterPro" id="IPR036771">
    <property type="entry name" value="ATPsynth_dsu/esu_N"/>
</dbReference>
<dbReference type="RefSeq" id="WP_091544990.1">
    <property type="nucleotide sequence ID" value="NZ_FMUS01000019.1"/>
</dbReference>
<dbReference type="PANTHER" id="PTHR13822">
    <property type="entry name" value="ATP SYNTHASE DELTA/EPSILON CHAIN"/>
    <property type="match status" value="1"/>
</dbReference>
<evidence type="ECO:0000256" key="12">
    <source>
        <dbReference type="RuleBase" id="RU003656"/>
    </source>
</evidence>
<dbReference type="InterPro" id="IPR020547">
    <property type="entry name" value="ATP_synth_F1_esu_C"/>
</dbReference>
<keyword evidence="13" id="KW-0175">Coiled coil</keyword>
<dbReference type="Pfam" id="PF00401">
    <property type="entry name" value="ATP-synt_DE"/>
    <property type="match status" value="1"/>
</dbReference>
<evidence type="ECO:0000256" key="6">
    <source>
        <dbReference type="ARBA" id="ARBA00022781"/>
    </source>
</evidence>
<keyword evidence="6 11" id="KW-0375">Hydrogen ion transport</keyword>
<sequence length="135" mass="15174">MASKFHLQVIAPDKILLDEEVEKVIVRSTSGDIAILHDHIPMVAPLSIGQMTIINDGNKREAAVASGFVHIDLEKTVIMADAAEWPEEIDVDRAKQAKARAEDRLKNNYEKMDRIRAEIALHKALNRINVVEKKK</sequence>
<dbReference type="CDD" id="cd12152">
    <property type="entry name" value="F1-ATPase_delta"/>
    <property type="match status" value="1"/>
</dbReference>
<dbReference type="GO" id="GO:0005886">
    <property type="term" value="C:plasma membrane"/>
    <property type="evidence" value="ECO:0007669"/>
    <property type="project" value="UniProtKB-SubCell"/>
</dbReference>
<name>A0A1G5JI06_9FIRM</name>
<keyword evidence="9 11" id="KW-0139">CF(1)</keyword>
<evidence type="ECO:0000313" key="16">
    <source>
        <dbReference type="EMBL" id="SCY87358.1"/>
    </source>
</evidence>
<dbReference type="OrthoDB" id="9804110at2"/>
<evidence type="ECO:0000256" key="8">
    <source>
        <dbReference type="ARBA" id="ARBA00023136"/>
    </source>
</evidence>
<dbReference type="Gene3D" id="1.20.5.440">
    <property type="entry name" value="ATP synthase delta/epsilon subunit, C-terminal domain"/>
    <property type="match status" value="1"/>
</dbReference>
<evidence type="ECO:0000256" key="2">
    <source>
        <dbReference type="ARBA" id="ARBA00004202"/>
    </source>
</evidence>
<keyword evidence="5 11" id="KW-1003">Cell membrane</keyword>
<dbReference type="Gene3D" id="2.60.15.10">
    <property type="entry name" value="F0F1 ATP synthase delta/epsilon subunit, N-terminal"/>
    <property type="match status" value="1"/>
</dbReference>
<comment type="similarity">
    <text evidence="3 11 12">Belongs to the ATPase epsilon chain family.</text>
</comment>
<dbReference type="GO" id="GO:0045259">
    <property type="term" value="C:proton-transporting ATP synthase complex"/>
    <property type="evidence" value="ECO:0007669"/>
    <property type="project" value="UniProtKB-KW"/>
</dbReference>
<evidence type="ECO:0000256" key="1">
    <source>
        <dbReference type="ARBA" id="ARBA00003543"/>
    </source>
</evidence>
<dbReference type="InterPro" id="IPR001469">
    <property type="entry name" value="ATP_synth_F1_dsu/esu"/>
</dbReference>
<dbReference type="NCBIfam" id="TIGR01216">
    <property type="entry name" value="ATP_synt_epsi"/>
    <property type="match status" value="1"/>
</dbReference>
<evidence type="ECO:0000256" key="4">
    <source>
        <dbReference type="ARBA" id="ARBA00022448"/>
    </source>
</evidence>
<protein>
    <recommendedName>
        <fullName evidence="11">ATP synthase epsilon chain</fullName>
    </recommendedName>
    <alternativeName>
        <fullName evidence="11">ATP synthase F1 sector epsilon subunit</fullName>
    </alternativeName>
    <alternativeName>
        <fullName evidence="11">F-ATPase epsilon subunit</fullName>
    </alternativeName>
</protein>
<comment type="function">
    <text evidence="1 11">Produces ATP from ADP in the presence of a proton gradient across the membrane.</text>
</comment>
<feature type="domain" description="ATP synthase F1 complex delta/epsilon subunit N-terminal" evidence="15">
    <location>
        <begin position="5"/>
        <end position="83"/>
    </location>
</feature>
<dbReference type="SUPFAM" id="SSF46604">
    <property type="entry name" value="Epsilon subunit of F1F0-ATP synthase C-terminal domain"/>
    <property type="match status" value="1"/>
</dbReference>
<dbReference type="AlphaFoldDB" id="A0A1G5JI06"/>
<feature type="domain" description="ATP synthase epsilon subunit C-terminal" evidence="14">
    <location>
        <begin position="87"/>
        <end position="132"/>
    </location>
</feature>
<dbReference type="FunFam" id="1.20.5.440:FF:000001">
    <property type="entry name" value="ATP synthase epsilon chain"/>
    <property type="match status" value="1"/>
</dbReference>
<accession>A0A1G5JI06</accession>
<dbReference type="Proteomes" id="UP000198636">
    <property type="component" value="Unassembled WGS sequence"/>
</dbReference>
<dbReference type="InterPro" id="IPR036794">
    <property type="entry name" value="ATP_F1_dsu/esu_C_sf"/>
</dbReference>
<organism evidence="16 17">
    <name type="scientific">Alkaliphilus peptidifermentans DSM 18978</name>
    <dbReference type="NCBI Taxonomy" id="1120976"/>
    <lineage>
        <taxon>Bacteria</taxon>
        <taxon>Bacillati</taxon>
        <taxon>Bacillota</taxon>
        <taxon>Clostridia</taxon>
        <taxon>Peptostreptococcales</taxon>
        <taxon>Natronincolaceae</taxon>
        <taxon>Alkaliphilus</taxon>
    </lineage>
</organism>
<dbReference type="GO" id="GO:0005524">
    <property type="term" value="F:ATP binding"/>
    <property type="evidence" value="ECO:0007669"/>
    <property type="project" value="UniProtKB-UniRule"/>
</dbReference>
<keyword evidence="4 11" id="KW-0813">Transport</keyword>
<evidence type="ECO:0000256" key="9">
    <source>
        <dbReference type="ARBA" id="ARBA00023196"/>
    </source>
</evidence>
<keyword evidence="8 11" id="KW-0472">Membrane</keyword>
<evidence type="ECO:0000256" key="11">
    <source>
        <dbReference type="HAMAP-Rule" id="MF_00530"/>
    </source>
</evidence>
<keyword evidence="7 11" id="KW-0406">Ion transport</keyword>
<evidence type="ECO:0000256" key="5">
    <source>
        <dbReference type="ARBA" id="ARBA00022475"/>
    </source>
</evidence>
<comment type="subunit">
    <text evidence="11 12">F-type ATPases have 2 components, CF(1) - the catalytic core - and CF(0) - the membrane proton channel. CF(1) has five subunits: alpha(3), beta(3), gamma(1), delta(1), epsilon(1). CF(0) has three main subunits: a, b and c.</text>
</comment>
<dbReference type="NCBIfam" id="NF009980">
    <property type="entry name" value="PRK13446.1"/>
    <property type="match status" value="1"/>
</dbReference>
<evidence type="ECO:0000256" key="13">
    <source>
        <dbReference type="SAM" id="Coils"/>
    </source>
</evidence>
<gene>
    <name evidence="11" type="primary">atpC</name>
    <name evidence="16" type="ORF">SAMN03080606_02844</name>
</gene>
<dbReference type="HAMAP" id="MF_00530">
    <property type="entry name" value="ATP_synth_epsil_bac"/>
    <property type="match status" value="1"/>
</dbReference>
<dbReference type="SUPFAM" id="SSF51344">
    <property type="entry name" value="Epsilon subunit of F1F0-ATP synthase N-terminal domain"/>
    <property type="match status" value="1"/>
</dbReference>
<dbReference type="STRING" id="1120976.SAMN03080606_02844"/>
<proteinExistence type="inferred from homology"/>
<evidence type="ECO:0000256" key="7">
    <source>
        <dbReference type="ARBA" id="ARBA00023065"/>
    </source>
</evidence>
<evidence type="ECO:0000256" key="10">
    <source>
        <dbReference type="ARBA" id="ARBA00023310"/>
    </source>
</evidence>